<dbReference type="Gene3D" id="3.30.70.1450">
    <property type="entry name" value="Regulator of K+ conductance, C-terminal domain"/>
    <property type="match status" value="1"/>
</dbReference>
<dbReference type="PANTHER" id="PTHR43833:SF5">
    <property type="entry name" value="TRK SYSTEM POTASSIUM UPTAKE PROTEIN TRKA"/>
    <property type="match status" value="1"/>
</dbReference>
<evidence type="ECO:0000256" key="1">
    <source>
        <dbReference type="ARBA" id="ARBA00022448"/>
    </source>
</evidence>
<keyword evidence="2" id="KW-0406">Ion transport</keyword>
<sequence length="167" mass="18384">MYAKRKGVQRVIALVNKVGYTSITQELGIDVAVSMNTTTVKSILKRIRKGNARSIHTISESKFVIIELSIVDNCPVLGQAIKSLRFPKDSLILMVTRDGKNIIPRGDLTFQTGDHVVVISHQSTISALMSYSASYDSWIFCTRGSFGHRGHSLGFYGDSPAHCPGVW</sequence>
<evidence type="ECO:0000256" key="2">
    <source>
        <dbReference type="ARBA" id="ARBA00023065"/>
    </source>
</evidence>
<dbReference type="STRING" id="1480694.DC28_01355"/>
<dbReference type="AlphaFoldDB" id="A0A098R2J8"/>
<dbReference type="OrthoDB" id="9810759at2"/>
<comment type="caution">
    <text evidence="4">The sequence shown here is derived from an EMBL/GenBank/DDBJ whole genome shotgun (WGS) entry which is preliminary data.</text>
</comment>
<dbReference type="PROSITE" id="PS51202">
    <property type="entry name" value="RCK_C"/>
    <property type="match status" value="1"/>
</dbReference>
<dbReference type="PANTHER" id="PTHR43833">
    <property type="entry name" value="POTASSIUM CHANNEL PROTEIN 2-RELATED-RELATED"/>
    <property type="match status" value="1"/>
</dbReference>
<dbReference type="eggNOG" id="COG0569">
    <property type="taxonomic scope" value="Bacteria"/>
</dbReference>
<evidence type="ECO:0000313" key="4">
    <source>
        <dbReference type="EMBL" id="KGE73878.1"/>
    </source>
</evidence>
<dbReference type="InterPro" id="IPR050721">
    <property type="entry name" value="Trk_Ktr_HKT_K-transport"/>
</dbReference>
<feature type="domain" description="RCK C-terminal" evidence="3">
    <location>
        <begin position="53"/>
        <end position="134"/>
    </location>
</feature>
<evidence type="ECO:0000313" key="5">
    <source>
        <dbReference type="Proteomes" id="UP000029692"/>
    </source>
</evidence>
<dbReference type="RefSeq" id="WP_037544921.1">
    <property type="nucleotide sequence ID" value="NZ_JNUP01000003.1"/>
</dbReference>
<evidence type="ECO:0000259" key="3">
    <source>
        <dbReference type="PROSITE" id="PS51202"/>
    </source>
</evidence>
<dbReference type="GO" id="GO:0006813">
    <property type="term" value="P:potassium ion transport"/>
    <property type="evidence" value="ECO:0007669"/>
    <property type="project" value="InterPro"/>
</dbReference>
<dbReference type="InterPro" id="IPR006037">
    <property type="entry name" value="RCK_C"/>
</dbReference>
<dbReference type="EMBL" id="JNUP01000003">
    <property type="protein sequence ID" value="KGE73878.1"/>
    <property type="molecule type" value="Genomic_DNA"/>
</dbReference>
<reference evidence="4 5" key="1">
    <citation type="submission" date="2014-05" db="EMBL/GenBank/DDBJ databases">
        <title>De novo Genome Sequence of Spirocheata sp.</title>
        <authorList>
            <person name="Shivani Y."/>
            <person name="Subhash Y."/>
            <person name="Tushar L."/>
            <person name="Sasikala C."/>
            <person name="Ramana C.V."/>
        </authorList>
    </citation>
    <scope>NUCLEOTIDE SEQUENCE [LARGE SCALE GENOMIC DNA]</scope>
    <source>
        <strain evidence="4 5">JC230</strain>
    </source>
</reference>
<keyword evidence="1" id="KW-0813">Transport</keyword>
<dbReference type="Pfam" id="PF02080">
    <property type="entry name" value="TrkA_C"/>
    <property type="match status" value="1"/>
</dbReference>
<dbReference type="Gene3D" id="3.40.50.720">
    <property type="entry name" value="NAD(P)-binding Rossmann-like Domain"/>
    <property type="match status" value="1"/>
</dbReference>
<proteinExistence type="predicted"/>
<dbReference type="SUPFAM" id="SSF116726">
    <property type="entry name" value="TrkA C-terminal domain-like"/>
    <property type="match status" value="1"/>
</dbReference>
<name>A0A098R2J8_9SPIO</name>
<dbReference type="GO" id="GO:0008324">
    <property type="term" value="F:monoatomic cation transmembrane transporter activity"/>
    <property type="evidence" value="ECO:0007669"/>
    <property type="project" value="InterPro"/>
</dbReference>
<accession>A0A098R2J8</accession>
<organism evidence="4 5">
    <name type="scientific">Spirochaeta lutea</name>
    <dbReference type="NCBI Taxonomy" id="1480694"/>
    <lineage>
        <taxon>Bacteria</taxon>
        <taxon>Pseudomonadati</taxon>
        <taxon>Spirochaetota</taxon>
        <taxon>Spirochaetia</taxon>
        <taxon>Spirochaetales</taxon>
        <taxon>Spirochaetaceae</taxon>
        <taxon>Spirochaeta</taxon>
    </lineage>
</organism>
<dbReference type="Proteomes" id="UP000029692">
    <property type="component" value="Unassembled WGS sequence"/>
</dbReference>
<protein>
    <recommendedName>
        <fullName evidence="3">RCK C-terminal domain-containing protein</fullName>
    </recommendedName>
</protein>
<gene>
    <name evidence="4" type="ORF">DC28_01355</name>
</gene>
<dbReference type="InterPro" id="IPR036721">
    <property type="entry name" value="RCK_C_sf"/>
</dbReference>
<keyword evidence="5" id="KW-1185">Reference proteome</keyword>